<evidence type="ECO:0000256" key="7">
    <source>
        <dbReference type="ARBA" id="ARBA00023065"/>
    </source>
</evidence>
<dbReference type="PROSITE" id="PS00211">
    <property type="entry name" value="ABC_TRANSPORTER_1"/>
    <property type="match status" value="1"/>
</dbReference>
<dbReference type="Proteomes" id="UP001430755">
    <property type="component" value="Unassembled WGS sequence"/>
</dbReference>
<evidence type="ECO:0000313" key="10">
    <source>
        <dbReference type="EMBL" id="MCI2242136.1"/>
    </source>
</evidence>
<dbReference type="RefSeq" id="WP_242165055.1">
    <property type="nucleotide sequence ID" value="NZ_JAJMLW010000002.1"/>
</dbReference>
<gene>
    <name evidence="10" type="ORF">LPT13_07205</name>
</gene>
<name>A0ABS9WH12_9ACTN</name>
<dbReference type="InterPro" id="IPR003439">
    <property type="entry name" value="ABC_transporter-like_ATP-bd"/>
</dbReference>
<dbReference type="SMART" id="SM00382">
    <property type="entry name" value="AAA"/>
    <property type="match status" value="1"/>
</dbReference>
<evidence type="ECO:0000259" key="9">
    <source>
        <dbReference type="PROSITE" id="PS50893"/>
    </source>
</evidence>
<organism evidence="10 11">
    <name type="scientific">Adlercreutzia faecimuris</name>
    <dbReference type="NCBI Taxonomy" id="2897341"/>
    <lineage>
        <taxon>Bacteria</taxon>
        <taxon>Bacillati</taxon>
        <taxon>Actinomycetota</taxon>
        <taxon>Coriobacteriia</taxon>
        <taxon>Eggerthellales</taxon>
        <taxon>Eggerthellaceae</taxon>
        <taxon>Adlercreutzia</taxon>
    </lineage>
</organism>
<proteinExistence type="predicted"/>
<dbReference type="PROSITE" id="PS50893">
    <property type="entry name" value="ABC_TRANSPORTER_2"/>
    <property type="match status" value="1"/>
</dbReference>
<keyword evidence="11" id="KW-1185">Reference proteome</keyword>
<feature type="domain" description="ABC transporter" evidence="9">
    <location>
        <begin position="3"/>
        <end position="233"/>
    </location>
</feature>
<reference evidence="10" key="1">
    <citation type="submission" date="2021-11" db="EMBL/GenBank/DDBJ databases">
        <title>A Novel Adlercreutzia Species, isolated from a Allomyrina dichotoma larva feces.</title>
        <authorList>
            <person name="Suh M.K."/>
        </authorList>
    </citation>
    <scope>NUCLEOTIDE SEQUENCE</scope>
    <source>
        <strain evidence="10">JBNU-10</strain>
    </source>
</reference>
<comment type="caution">
    <text evidence="10">The sequence shown here is derived from an EMBL/GenBank/DDBJ whole genome shotgun (WGS) entry which is preliminary data.</text>
</comment>
<accession>A0ABS9WH12</accession>
<dbReference type="SUPFAM" id="SSF52540">
    <property type="entry name" value="P-loop containing nucleoside triphosphate hydrolases"/>
    <property type="match status" value="1"/>
</dbReference>
<evidence type="ECO:0000313" key="11">
    <source>
        <dbReference type="Proteomes" id="UP001430755"/>
    </source>
</evidence>
<evidence type="ECO:0000256" key="2">
    <source>
        <dbReference type="ARBA" id="ARBA00022475"/>
    </source>
</evidence>
<dbReference type="InterPro" id="IPR017871">
    <property type="entry name" value="ABC_transporter-like_CS"/>
</dbReference>
<keyword evidence="8" id="KW-0472">Membrane</keyword>
<dbReference type="CDD" id="cd03259">
    <property type="entry name" value="ABC_Carb_Solutes_like"/>
    <property type="match status" value="1"/>
</dbReference>
<sequence>MRLALENIGLSLGGKEILSDVSFTVEDGQFVSILGESGAGKSTTLKVVTGILPQDAGRVTFDGVCVDDVPTHRRDVAMVFQDIRLFPHMSVADNVAFPLRMRGVSKAERQRVADEMLEAVRLEGFARRRTFELSGGQQQRVALARALAARPKALLLDEPFSGLDEQLRDDMRRLVTALHERFSITSVMVTHDPDEALVMSDLVLFMSGGRLIQAGTPREMLLSPAHEAVRTCFNDSSAIQGDVADGVFACGRLRVPAPDVADGPAVLVRVPGRVPFVHALA</sequence>
<evidence type="ECO:0000256" key="5">
    <source>
        <dbReference type="ARBA" id="ARBA00022840"/>
    </source>
</evidence>
<dbReference type="InterPro" id="IPR027417">
    <property type="entry name" value="P-loop_NTPase"/>
</dbReference>
<keyword evidence="2" id="KW-1003">Cell membrane</keyword>
<dbReference type="PANTHER" id="PTHR42781">
    <property type="entry name" value="SPERMIDINE/PUTRESCINE IMPORT ATP-BINDING PROTEIN POTA"/>
    <property type="match status" value="1"/>
</dbReference>
<evidence type="ECO:0000256" key="4">
    <source>
        <dbReference type="ARBA" id="ARBA00022741"/>
    </source>
</evidence>
<dbReference type="InterPro" id="IPR050093">
    <property type="entry name" value="ABC_SmlMolc_Importer"/>
</dbReference>
<dbReference type="Pfam" id="PF00005">
    <property type="entry name" value="ABC_tran"/>
    <property type="match status" value="1"/>
</dbReference>
<keyword evidence="4" id="KW-0547">Nucleotide-binding</keyword>
<protein>
    <submittedName>
        <fullName evidence="10">ABC transporter ATP-binding protein</fullName>
    </submittedName>
</protein>
<dbReference type="PANTHER" id="PTHR42781:SF4">
    <property type="entry name" value="SPERMIDINE_PUTRESCINE IMPORT ATP-BINDING PROTEIN POTA"/>
    <property type="match status" value="1"/>
</dbReference>
<keyword evidence="3" id="KW-0410">Iron transport</keyword>
<dbReference type="GO" id="GO:0005524">
    <property type="term" value="F:ATP binding"/>
    <property type="evidence" value="ECO:0007669"/>
    <property type="project" value="UniProtKB-KW"/>
</dbReference>
<dbReference type="EMBL" id="JAJMLW010000002">
    <property type="protein sequence ID" value="MCI2242136.1"/>
    <property type="molecule type" value="Genomic_DNA"/>
</dbReference>
<keyword evidence="1" id="KW-0813">Transport</keyword>
<dbReference type="InterPro" id="IPR015853">
    <property type="entry name" value="ABC_transpr_FbpC"/>
</dbReference>
<evidence type="ECO:0000256" key="8">
    <source>
        <dbReference type="ARBA" id="ARBA00023136"/>
    </source>
</evidence>
<dbReference type="Gene3D" id="3.40.50.300">
    <property type="entry name" value="P-loop containing nucleotide triphosphate hydrolases"/>
    <property type="match status" value="1"/>
</dbReference>
<keyword evidence="5 10" id="KW-0067">ATP-binding</keyword>
<dbReference type="InterPro" id="IPR003593">
    <property type="entry name" value="AAA+_ATPase"/>
</dbReference>
<keyword evidence="6" id="KW-0408">Iron</keyword>
<evidence type="ECO:0000256" key="1">
    <source>
        <dbReference type="ARBA" id="ARBA00022448"/>
    </source>
</evidence>
<evidence type="ECO:0000256" key="6">
    <source>
        <dbReference type="ARBA" id="ARBA00023004"/>
    </source>
</evidence>
<evidence type="ECO:0000256" key="3">
    <source>
        <dbReference type="ARBA" id="ARBA00022496"/>
    </source>
</evidence>
<keyword evidence="7" id="KW-0406">Ion transport</keyword>